<dbReference type="Gene3D" id="3.40.50.1980">
    <property type="entry name" value="Nitrogenase molybdenum iron protein domain"/>
    <property type="match status" value="2"/>
</dbReference>
<comment type="subcellular location">
    <subcellularLocation>
        <location evidence="1">Cell envelope</location>
    </subcellularLocation>
</comment>
<dbReference type="PRINTS" id="PR00691">
    <property type="entry name" value="ADHESINB"/>
</dbReference>
<evidence type="ECO:0000256" key="2">
    <source>
        <dbReference type="ARBA" id="ARBA00011028"/>
    </source>
</evidence>
<dbReference type="GO" id="GO:0046872">
    <property type="term" value="F:metal ion binding"/>
    <property type="evidence" value="ECO:0007669"/>
    <property type="project" value="UniProtKB-KW"/>
</dbReference>
<dbReference type="InterPro" id="IPR006128">
    <property type="entry name" value="Lipoprotein_PsaA-like"/>
</dbReference>
<keyword evidence="4" id="KW-0479">Metal-binding</keyword>
<dbReference type="EMBL" id="JAAGVY010000020">
    <property type="protein sequence ID" value="NEN24136.1"/>
    <property type="molecule type" value="Genomic_DNA"/>
</dbReference>
<organism evidence="7 8">
    <name type="scientific">Cryomorpha ignava</name>
    <dbReference type="NCBI Taxonomy" id="101383"/>
    <lineage>
        <taxon>Bacteria</taxon>
        <taxon>Pseudomonadati</taxon>
        <taxon>Bacteroidota</taxon>
        <taxon>Flavobacteriia</taxon>
        <taxon>Flavobacteriales</taxon>
        <taxon>Cryomorphaceae</taxon>
        <taxon>Cryomorpha</taxon>
    </lineage>
</organism>
<dbReference type="Pfam" id="PF01297">
    <property type="entry name" value="ZnuA"/>
    <property type="match status" value="1"/>
</dbReference>
<evidence type="ECO:0000256" key="5">
    <source>
        <dbReference type="ARBA" id="ARBA00022729"/>
    </source>
</evidence>
<dbReference type="InterPro" id="IPR006129">
    <property type="entry name" value="AdhesinB"/>
</dbReference>
<dbReference type="PANTHER" id="PTHR42953">
    <property type="entry name" value="HIGH-AFFINITY ZINC UPTAKE SYSTEM PROTEIN ZNUA-RELATED"/>
    <property type="match status" value="1"/>
</dbReference>
<dbReference type="PRINTS" id="PR00690">
    <property type="entry name" value="ADHESNFAMILY"/>
</dbReference>
<evidence type="ECO:0000313" key="8">
    <source>
        <dbReference type="Proteomes" id="UP000486602"/>
    </source>
</evidence>
<sequence>MRYLLFCLIISVGCTSAPNEGSQKLKIVCTTGIIADAVSEITNDSCIVISLMGPGTDPHLFKPTKESLDDMASADIIVSNGLHLEGRMQDILHKLERTKKVIFLGEALDSETKLYGDEAKKIPDPHIWFDVEIWKTVITYLGDELLQVAPECTDPERIIAYTTQLEDLDIWVSEEMSSIPEPQRVLITAHDAFSYFGRAYNTEVIGLQGISTMAEYGIRDVTNLVDLVISREIKAAFVETSVSSRSIEAVIAGCKDRGYNVKEGGSLYSDALGGKDSGAATYIDMVKTNVSTIKKALK</sequence>
<dbReference type="GO" id="GO:0030313">
    <property type="term" value="C:cell envelope"/>
    <property type="evidence" value="ECO:0007669"/>
    <property type="project" value="UniProtKB-SubCell"/>
</dbReference>
<gene>
    <name evidence="7" type="ORF">G3O08_11550</name>
</gene>
<dbReference type="InterPro" id="IPR050492">
    <property type="entry name" value="Bact_metal-bind_prot9"/>
</dbReference>
<dbReference type="PANTHER" id="PTHR42953:SF1">
    <property type="entry name" value="METAL-BINDING PROTEIN HI_0362-RELATED"/>
    <property type="match status" value="1"/>
</dbReference>
<evidence type="ECO:0000256" key="3">
    <source>
        <dbReference type="ARBA" id="ARBA00022448"/>
    </source>
</evidence>
<protein>
    <submittedName>
        <fullName evidence="7">Zinc ABC transporter solute-binding protein</fullName>
    </submittedName>
</protein>
<dbReference type="RefSeq" id="WP_163285530.1">
    <property type="nucleotide sequence ID" value="NZ_JAAGVY010000020.1"/>
</dbReference>
<evidence type="ECO:0000256" key="4">
    <source>
        <dbReference type="ARBA" id="ARBA00022723"/>
    </source>
</evidence>
<dbReference type="Proteomes" id="UP000486602">
    <property type="component" value="Unassembled WGS sequence"/>
</dbReference>
<reference evidence="7 8" key="1">
    <citation type="submission" date="2020-02" db="EMBL/GenBank/DDBJ databases">
        <title>Out from the shadows clarifying the taxonomy of the family Cryomorphaceae and related taxa by utilizing the GTDB taxonomic framework.</title>
        <authorList>
            <person name="Bowman J.P."/>
        </authorList>
    </citation>
    <scope>NUCLEOTIDE SEQUENCE [LARGE SCALE GENOMIC DNA]</scope>
    <source>
        <strain evidence="7 8">QSSC 1-22</strain>
    </source>
</reference>
<name>A0A7K3WRJ0_9FLAO</name>
<dbReference type="InterPro" id="IPR006127">
    <property type="entry name" value="ZnuA-like"/>
</dbReference>
<comment type="caution">
    <text evidence="7">The sequence shown here is derived from an EMBL/GenBank/DDBJ whole genome shotgun (WGS) entry which is preliminary data.</text>
</comment>
<evidence type="ECO:0000256" key="1">
    <source>
        <dbReference type="ARBA" id="ARBA00004196"/>
    </source>
</evidence>
<dbReference type="SUPFAM" id="SSF53807">
    <property type="entry name" value="Helical backbone' metal receptor"/>
    <property type="match status" value="1"/>
</dbReference>
<keyword evidence="8" id="KW-1185">Reference proteome</keyword>
<accession>A0A7K3WRJ0</accession>
<keyword evidence="3 6" id="KW-0813">Transport</keyword>
<evidence type="ECO:0000313" key="7">
    <source>
        <dbReference type="EMBL" id="NEN24136.1"/>
    </source>
</evidence>
<evidence type="ECO:0000256" key="6">
    <source>
        <dbReference type="RuleBase" id="RU003512"/>
    </source>
</evidence>
<dbReference type="AlphaFoldDB" id="A0A7K3WRJ0"/>
<keyword evidence="5" id="KW-0732">Signal</keyword>
<dbReference type="GO" id="GO:0030001">
    <property type="term" value="P:metal ion transport"/>
    <property type="evidence" value="ECO:0007669"/>
    <property type="project" value="InterPro"/>
</dbReference>
<comment type="similarity">
    <text evidence="2 6">Belongs to the bacterial solute-binding protein 9 family.</text>
</comment>
<proteinExistence type="inferred from homology"/>
<dbReference type="GO" id="GO:0007155">
    <property type="term" value="P:cell adhesion"/>
    <property type="evidence" value="ECO:0007669"/>
    <property type="project" value="InterPro"/>
</dbReference>